<organism evidence="2 3">
    <name type="scientific">Tanacetum coccineum</name>
    <dbReference type="NCBI Taxonomy" id="301880"/>
    <lineage>
        <taxon>Eukaryota</taxon>
        <taxon>Viridiplantae</taxon>
        <taxon>Streptophyta</taxon>
        <taxon>Embryophyta</taxon>
        <taxon>Tracheophyta</taxon>
        <taxon>Spermatophyta</taxon>
        <taxon>Magnoliopsida</taxon>
        <taxon>eudicotyledons</taxon>
        <taxon>Gunneridae</taxon>
        <taxon>Pentapetalae</taxon>
        <taxon>asterids</taxon>
        <taxon>campanulids</taxon>
        <taxon>Asterales</taxon>
        <taxon>Asteraceae</taxon>
        <taxon>Asteroideae</taxon>
        <taxon>Anthemideae</taxon>
        <taxon>Anthemidinae</taxon>
        <taxon>Tanacetum</taxon>
    </lineage>
</organism>
<dbReference type="Proteomes" id="UP001151760">
    <property type="component" value="Unassembled WGS sequence"/>
</dbReference>
<accession>A0ABQ4Z8J9</accession>
<gene>
    <name evidence="2" type="ORF">Tco_0752718</name>
</gene>
<feature type="compositionally biased region" description="Low complexity" evidence="1">
    <location>
        <begin position="115"/>
        <end position="138"/>
    </location>
</feature>
<reference evidence="2" key="1">
    <citation type="journal article" date="2022" name="Int. J. Mol. Sci.">
        <title>Draft Genome of Tanacetum Coccineum: Genomic Comparison of Closely Related Tanacetum-Family Plants.</title>
        <authorList>
            <person name="Yamashiro T."/>
            <person name="Shiraishi A."/>
            <person name="Nakayama K."/>
            <person name="Satake H."/>
        </authorList>
    </citation>
    <scope>NUCLEOTIDE SEQUENCE</scope>
</reference>
<evidence type="ECO:0000256" key="1">
    <source>
        <dbReference type="SAM" id="MobiDB-lite"/>
    </source>
</evidence>
<comment type="caution">
    <text evidence="2">The sequence shown here is derived from an EMBL/GenBank/DDBJ whole genome shotgun (WGS) entry which is preliminary data.</text>
</comment>
<name>A0ABQ4Z8J9_9ASTR</name>
<reference evidence="2" key="2">
    <citation type="submission" date="2022-01" db="EMBL/GenBank/DDBJ databases">
        <authorList>
            <person name="Yamashiro T."/>
            <person name="Shiraishi A."/>
            <person name="Satake H."/>
            <person name="Nakayama K."/>
        </authorList>
    </citation>
    <scope>NUCLEOTIDE SEQUENCE</scope>
</reference>
<protein>
    <submittedName>
        <fullName evidence="2">Uncharacterized protein</fullName>
    </submittedName>
</protein>
<dbReference type="EMBL" id="BQNB010011103">
    <property type="protein sequence ID" value="GJS86177.1"/>
    <property type="molecule type" value="Genomic_DNA"/>
</dbReference>
<feature type="region of interest" description="Disordered" evidence="1">
    <location>
        <begin position="93"/>
        <end position="141"/>
    </location>
</feature>
<feature type="compositionally biased region" description="Basic and acidic residues" evidence="1">
    <location>
        <begin position="101"/>
        <end position="111"/>
    </location>
</feature>
<evidence type="ECO:0000313" key="3">
    <source>
        <dbReference type="Proteomes" id="UP001151760"/>
    </source>
</evidence>
<sequence length="485" mass="53888">MHPRVIIRFSCFTLSFTAMAISVISIFSDSSKESVGTSTARVILFGTIPTAISTTVPIVDPPVVHDDTPFIRTETPTSSPVVSALPHTSLFLYTDSPNNDTSERPPSKDPYEVTVSRWRSRVAARSSPPSSPTHDSPPILCQILPAPPGLPHRPAILVLARRPIPVGRPYHTQPNRVRKMLTARKSVRPLPSYRLALRYSKSHSPSDHLLPDDFSSGYSLDYSSNTSSGHSIADSSFDSPDASFAGPSRKRCISHTVLVPLATPVLGALSHVFADLLPPRKRIRGLASATAQDDSTEESYEAYTEPDIDSDVQVDIDADIAVAEATAAREADAKVKADTRIDIVDEVEEKAESSRTGTVEIRVDTVIEPVVSEDTLVPTDDEDSREVHRMLAASQQSAVMSDRIGVLKRDNMRLRAMLCIKRERINSLRRHMAYTQKELRQMRRFCYYNRMEFRMLETYVRRRLGTMPTATRTGMTPDAIEEMIE</sequence>
<keyword evidence="3" id="KW-1185">Reference proteome</keyword>
<proteinExistence type="predicted"/>
<evidence type="ECO:0000313" key="2">
    <source>
        <dbReference type="EMBL" id="GJS86177.1"/>
    </source>
</evidence>